<dbReference type="InterPro" id="IPR027417">
    <property type="entry name" value="P-loop_NTPase"/>
</dbReference>
<evidence type="ECO:0000313" key="2">
    <source>
        <dbReference type="EMBL" id="HGS06162.1"/>
    </source>
</evidence>
<name>A0A7V4GA25_9BACT</name>
<dbReference type="PANTHER" id="PTHR43581">
    <property type="entry name" value="ATP/GTP PHOSPHATASE"/>
    <property type="match status" value="1"/>
</dbReference>
<dbReference type="InterPro" id="IPR051396">
    <property type="entry name" value="Bact_Antivir_Def_Nuclease"/>
</dbReference>
<sequence>MLLRKVTIENFRGLKRIEVDLDETTVLIGENNSGKTAFLHAIHYCLNRVKIRRHSNFDEYDYHFTSDRADPLTAGSIIITLEFIEKQPDEWDAELVRALGEAVVLRDDDRREVRLVVKSYYDHAQGDFVQDWQFLDSTGNPLTGRASQPQVLATLQQLRPMFYLSALRDAAREFGRTSPFWGPFLRSTTIPEGLKQELETALGGINEKIVQAHESFDHVREHLTKVQKIIPLGREDLVSIDALPVRVFDMLSRTQVSLACNSGAKIPIFRHGEGTQSLSVLFLFDAFLKAQLGSAYDRLTEPIIALEEPEAHLHPCAIRSLWQVMSSLRGQKIIASHSGDLLAEVPLQSIRRFSRENGEIKAFRVAEGLLNDEELRKFNYHIRQTRGELLFARCWLLGEGETEMCIFQELGRLLELDMDRYGVRFVAYSQGDIEVFLKVADALGISWHCLFDNNSEGQKYKTKVLPYLRGRTQDNHISTIPEANIDLFLCKNGFTHIYKNYITPNIHSRITVNRNDPQYCDQLYAAINNLRRFSKPRAAWEVVEDIRHRGPEAIPPFLAAVLHRAMFLAGWSNYD</sequence>
<gene>
    <name evidence="2" type="ORF">ENT08_10615</name>
</gene>
<dbReference type="Pfam" id="PF11398">
    <property type="entry name" value="DUF2813"/>
    <property type="match status" value="1"/>
</dbReference>
<dbReference type="Gene3D" id="3.40.50.300">
    <property type="entry name" value="P-loop containing nucleotide triphosphate hydrolases"/>
    <property type="match status" value="1"/>
</dbReference>
<dbReference type="Pfam" id="PF20469">
    <property type="entry name" value="OLD-like_TOPRIM"/>
    <property type="match status" value="1"/>
</dbReference>
<reference evidence="2" key="1">
    <citation type="journal article" date="2020" name="mSystems">
        <title>Genome- and Community-Level Interaction Insights into Carbon Utilization and Element Cycling Functions of Hydrothermarchaeota in Hydrothermal Sediment.</title>
        <authorList>
            <person name="Zhou Z."/>
            <person name="Liu Y."/>
            <person name="Xu W."/>
            <person name="Pan J."/>
            <person name="Luo Z.H."/>
            <person name="Li M."/>
        </authorList>
    </citation>
    <scope>NUCLEOTIDE SEQUENCE [LARGE SCALE GENOMIC DNA]</scope>
    <source>
        <strain evidence="2">SpSt-548</strain>
    </source>
</reference>
<dbReference type="InterPro" id="IPR022602">
    <property type="entry name" value="DUF2813"/>
</dbReference>
<protein>
    <submittedName>
        <fullName evidence="2">DUF2813 domain-containing protein</fullName>
    </submittedName>
</protein>
<dbReference type="InterPro" id="IPR034139">
    <property type="entry name" value="TOPRIM_OLD"/>
</dbReference>
<comment type="caution">
    <text evidence="2">The sequence shown here is derived from an EMBL/GenBank/DDBJ whole genome shotgun (WGS) entry which is preliminary data.</text>
</comment>
<proteinExistence type="predicted"/>
<evidence type="ECO:0000259" key="1">
    <source>
        <dbReference type="Pfam" id="PF20469"/>
    </source>
</evidence>
<dbReference type="SUPFAM" id="SSF52540">
    <property type="entry name" value="P-loop containing nucleoside triphosphate hydrolases"/>
    <property type="match status" value="1"/>
</dbReference>
<dbReference type="CDD" id="cd01026">
    <property type="entry name" value="TOPRIM_OLD"/>
    <property type="match status" value="1"/>
</dbReference>
<dbReference type="AlphaFoldDB" id="A0A7V4GA25"/>
<dbReference type="PANTHER" id="PTHR43581:SF4">
    <property type="entry name" value="ATP_GTP PHOSPHATASE"/>
    <property type="match status" value="1"/>
</dbReference>
<dbReference type="EMBL" id="DSXI01000631">
    <property type="protein sequence ID" value="HGS06162.1"/>
    <property type="molecule type" value="Genomic_DNA"/>
</dbReference>
<organism evidence="2">
    <name type="scientific">Desulfobacca acetoxidans</name>
    <dbReference type="NCBI Taxonomy" id="60893"/>
    <lineage>
        <taxon>Bacteria</taxon>
        <taxon>Pseudomonadati</taxon>
        <taxon>Thermodesulfobacteriota</taxon>
        <taxon>Desulfobaccia</taxon>
        <taxon>Desulfobaccales</taxon>
        <taxon>Desulfobaccaceae</taxon>
        <taxon>Desulfobacca</taxon>
    </lineage>
</organism>
<accession>A0A7V4GA25</accession>
<feature type="domain" description="OLD protein-like TOPRIM" evidence="1">
    <location>
        <begin position="390"/>
        <end position="453"/>
    </location>
</feature>